<dbReference type="EMBL" id="KQ417318">
    <property type="protein sequence ID" value="KOF92509.1"/>
    <property type="molecule type" value="Genomic_DNA"/>
</dbReference>
<feature type="transmembrane region" description="Helical" evidence="1">
    <location>
        <begin position="74"/>
        <end position="97"/>
    </location>
</feature>
<keyword evidence="1" id="KW-1133">Transmembrane helix</keyword>
<name>A0A0L8HTI6_OCTBM</name>
<evidence type="ECO:0000256" key="1">
    <source>
        <dbReference type="SAM" id="Phobius"/>
    </source>
</evidence>
<keyword evidence="1" id="KW-0472">Membrane</keyword>
<keyword evidence="1" id="KW-0812">Transmembrane</keyword>
<evidence type="ECO:0000313" key="2">
    <source>
        <dbReference type="EMBL" id="KOF92509.1"/>
    </source>
</evidence>
<reference evidence="2" key="1">
    <citation type="submission" date="2015-07" db="EMBL/GenBank/DDBJ databases">
        <title>MeaNS - Measles Nucleotide Surveillance Program.</title>
        <authorList>
            <person name="Tran T."/>
            <person name="Druce J."/>
        </authorList>
    </citation>
    <scope>NUCLEOTIDE SEQUENCE</scope>
    <source>
        <strain evidence="2">UCB-OBI-ISO-001</strain>
        <tissue evidence="2">Gonad</tissue>
    </source>
</reference>
<gene>
    <name evidence="2" type="ORF">OCBIM_22006405mg</name>
</gene>
<proteinExistence type="predicted"/>
<sequence>MVMVSCQCILRKYESRNHGDRSSRKVCVCVYLLNLNWIVERRVKVKYPIYLCIIFIHSVIIKCLQIQLCNMHYITGMAISFFSSMSIHCLIVTCMLLKQF</sequence>
<organism evidence="2">
    <name type="scientific">Octopus bimaculoides</name>
    <name type="common">California two-spotted octopus</name>
    <dbReference type="NCBI Taxonomy" id="37653"/>
    <lineage>
        <taxon>Eukaryota</taxon>
        <taxon>Metazoa</taxon>
        <taxon>Spiralia</taxon>
        <taxon>Lophotrochozoa</taxon>
        <taxon>Mollusca</taxon>
        <taxon>Cephalopoda</taxon>
        <taxon>Coleoidea</taxon>
        <taxon>Octopodiformes</taxon>
        <taxon>Octopoda</taxon>
        <taxon>Incirrata</taxon>
        <taxon>Octopodidae</taxon>
        <taxon>Octopus</taxon>
    </lineage>
</organism>
<accession>A0A0L8HTI6</accession>
<protein>
    <submittedName>
        <fullName evidence="2">Uncharacterized protein</fullName>
    </submittedName>
</protein>
<feature type="transmembrane region" description="Helical" evidence="1">
    <location>
        <begin position="47"/>
        <end position="68"/>
    </location>
</feature>
<dbReference type="AlphaFoldDB" id="A0A0L8HTI6"/>